<dbReference type="FunFam" id="3.30.310.50:FF:000005">
    <property type="entry name" value="L antigen family member 3"/>
    <property type="match status" value="1"/>
</dbReference>
<name>A0A8T0EFV2_ARGBR</name>
<reference evidence="9" key="1">
    <citation type="journal article" date="2020" name="bioRxiv">
        <title>Chromosome-level reference genome of the European wasp spider Argiope bruennichi: a resource for studies on range expansion and evolutionary adaptation.</title>
        <authorList>
            <person name="Sheffer M.M."/>
            <person name="Hoppe A."/>
            <person name="Krehenwinkel H."/>
            <person name="Uhl G."/>
            <person name="Kuss A.W."/>
            <person name="Jensen L."/>
            <person name="Jensen C."/>
            <person name="Gillespie R.G."/>
            <person name="Hoff K.J."/>
            <person name="Prost S."/>
        </authorList>
    </citation>
    <scope>NUCLEOTIDE SEQUENCE</scope>
</reference>
<sequence>MISMSEEEKHELALGLVKISILREEITTVQLAIPFYSESDAKIAYNSLRIDKEPPRGNVVKELSVKSETLLVKFSSKDLKRLKSSITSFLDYTILVVKTLQKFGPSSKKETEKQTE</sequence>
<organism evidence="9 10">
    <name type="scientific">Argiope bruennichi</name>
    <name type="common">Wasp spider</name>
    <name type="synonym">Aranea bruennichi</name>
    <dbReference type="NCBI Taxonomy" id="94029"/>
    <lineage>
        <taxon>Eukaryota</taxon>
        <taxon>Metazoa</taxon>
        <taxon>Ecdysozoa</taxon>
        <taxon>Arthropoda</taxon>
        <taxon>Chelicerata</taxon>
        <taxon>Arachnida</taxon>
        <taxon>Araneae</taxon>
        <taxon>Araneomorphae</taxon>
        <taxon>Entelegynae</taxon>
        <taxon>Araneoidea</taxon>
        <taxon>Araneidae</taxon>
        <taxon>Argiope</taxon>
    </lineage>
</organism>
<proteinExistence type="inferred from homology"/>
<comment type="caution">
    <text evidence="9">The sequence shown here is derived from an EMBL/GenBank/DDBJ whole genome shotgun (WGS) entry which is preliminary data.</text>
</comment>
<evidence type="ECO:0000256" key="6">
    <source>
        <dbReference type="ARBA" id="ARBA00023242"/>
    </source>
</evidence>
<evidence type="ECO:0000256" key="4">
    <source>
        <dbReference type="ARBA" id="ARBA00022490"/>
    </source>
</evidence>
<evidence type="ECO:0000256" key="8">
    <source>
        <dbReference type="ARBA" id="ARBA00076355"/>
    </source>
</evidence>
<keyword evidence="10" id="KW-1185">Reference proteome</keyword>
<evidence type="ECO:0000256" key="2">
    <source>
        <dbReference type="ARBA" id="ARBA00004496"/>
    </source>
</evidence>
<dbReference type="GO" id="GO:0000408">
    <property type="term" value="C:EKC/KEOPS complex"/>
    <property type="evidence" value="ECO:0007669"/>
    <property type="project" value="TreeGrafter"/>
</dbReference>
<dbReference type="AlphaFoldDB" id="A0A8T0EFV2"/>
<dbReference type="OrthoDB" id="10025739at2759"/>
<comment type="subcellular location">
    <subcellularLocation>
        <location evidence="2">Cytoplasm</location>
    </subcellularLocation>
    <subcellularLocation>
        <location evidence="1">Nucleus</location>
    </subcellularLocation>
</comment>
<evidence type="ECO:0000256" key="1">
    <source>
        <dbReference type="ARBA" id="ARBA00004123"/>
    </source>
</evidence>
<accession>A0A8T0EFV2</accession>
<dbReference type="OMA" id="FECYNTK"/>
<dbReference type="EMBL" id="JABXBU010002228">
    <property type="protein sequence ID" value="KAF8771811.1"/>
    <property type="molecule type" value="Genomic_DNA"/>
</dbReference>
<evidence type="ECO:0000313" key="9">
    <source>
        <dbReference type="EMBL" id="KAF8771811.1"/>
    </source>
</evidence>
<protein>
    <recommendedName>
        <fullName evidence="8">L antigen family member 3</fullName>
    </recommendedName>
</protein>
<keyword evidence="6" id="KW-0539">Nucleus</keyword>
<dbReference type="GO" id="GO:0005634">
    <property type="term" value="C:nucleus"/>
    <property type="evidence" value="ECO:0007669"/>
    <property type="project" value="UniProtKB-SubCell"/>
</dbReference>
<dbReference type="PANTHER" id="PTHR31283:SF5">
    <property type="entry name" value="EKC_KEOPS COMPLEX SUBUNIT LAGE3"/>
    <property type="match status" value="1"/>
</dbReference>
<keyword evidence="5" id="KW-0819">tRNA processing</keyword>
<evidence type="ECO:0000256" key="3">
    <source>
        <dbReference type="ARBA" id="ARBA00007073"/>
    </source>
</evidence>
<dbReference type="InterPro" id="IPR015419">
    <property type="entry name" value="CTAG/Pcc1"/>
</dbReference>
<dbReference type="GO" id="GO:0008033">
    <property type="term" value="P:tRNA processing"/>
    <property type="evidence" value="ECO:0007669"/>
    <property type="project" value="UniProtKB-KW"/>
</dbReference>
<dbReference type="PANTHER" id="PTHR31283">
    <property type="entry name" value="EKC/KEOPS COMPLEX SUBUNIT PCC1 FAMILY MEMBER"/>
    <property type="match status" value="1"/>
</dbReference>
<dbReference type="GO" id="GO:0070525">
    <property type="term" value="P:tRNA threonylcarbamoyladenosine metabolic process"/>
    <property type="evidence" value="ECO:0007669"/>
    <property type="project" value="TreeGrafter"/>
</dbReference>
<gene>
    <name evidence="9" type="ORF">HNY73_019182</name>
</gene>
<comment type="function">
    <text evidence="7">Component of the EKC/KEOPS complex that is required for the formation of a threonylcarbamoyl group on adenosine at position 37 (t(6)A37) in tRNAs that read codons beginning with adenine. The complex is probably involved in the transfer of the threonylcarbamoyl moiety of threonylcarbamoyl-AMP (TC-AMP) to the N6 group of A37. LAGE3 functions as a dimerization module for the complex.</text>
</comment>
<dbReference type="Pfam" id="PF09341">
    <property type="entry name" value="Pcc1"/>
    <property type="match status" value="1"/>
</dbReference>
<dbReference type="Gene3D" id="3.30.310.50">
    <property type="entry name" value="Alpha-D-phosphohexomutase, C-terminal domain"/>
    <property type="match status" value="1"/>
</dbReference>
<evidence type="ECO:0000256" key="5">
    <source>
        <dbReference type="ARBA" id="ARBA00022694"/>
    </source>
</evidence>
<dbReference type="GO" id="GO:0005737">
    <property type="term" value="C:cytoplasm"/>
    <property type="evidence" value="ECO:0007669"/>
    <property type="project" value="UniProtKB-SubCell"/>
</dbReference>
<dbReference type="Proteomes" id="UP000807504">
    <property type="component" value="Unassembled WGS sequence"/>
</dbReference>
<reference evidence="9" key="2">
    <citation type="submission" date="2020-06" db="EMBL/GenBank/DDBJ databases">
        <authorList>
            <person name="Sheffer M."/>
        </authorList>
    </citation>
    <scope>NUCLEOTIDE SEQUENCE</scope>
</reference>
<evidence type="ECO:0000256" key="7">
    <source>
        <dbReference type="ARBA" id="ARBA00053047"/>
    </source>
</evidence>
<comment type="similarity">
    <text evidence="3">Belongs to the CTAG/PCC1 family.</text>
</comment>
<keyword evidence="4" id="KW-0963">Cytoplasm</keyword>
<evidence type="ECO:0000313" key="10">
    <source>
        <dbReference type="Proteomes" id="UP000807504"/>
    </source>
</evidence>